<dbReference type="InParanoid" id="J0D432"/>
<name>J0D432_AURST</name>
<gene>
    <name evidence="3" type="ORF">AURDEDRAFT_177482</name>
</gene>
<reference evidence="4" key="1">
    <citation type="journal article" date="2012" name="Science">
        <title>The Paleozoic origin of enzymatic lignin decomposition reconstructed from 31 fungal genomes.</title>
        <authorList>
            <person name="Floudas D."/>
            <person name="Binder M."/>
            <person name="Riley R."/>
            <person name="Barry K."/>
            <person name="Blanchette R.A."/>
            <person name="Henrissat B."/>
            <person name="Martinez A.T."/>
            <person name="Otillar R."/>
            <person name="Spatafora J.W."/>
            <person name="Yadav J.S."/>
            <person name="Aerts A."/>
            <person name="Benoit I."/>
            <person name="Boyd A."/>
            <person name="Carlson A."/>
            <person name="Copeland A."/>
            <person name="Coutinho P.M."/>
            <person name="de Vries R.P."/>
            <person name="Ferreira P."/>
            <person name="Findley K."/>
            <person name="Foster B."/>
            <person name="Gaskell J."/>
            <person name="Glotzer D."/>
            <person name="Gorecki P."/>
            <person name="Heitman J."/>
            <person name="Hesse C."/>
            <person name="Hori C."/>
            <person name="Igarashi K."/>
            <person name="Jurgens J.A."/>
            <person name="Kallen N."/>
            <person name="Kersten P."/>
            <person name="Kohler A."/>
            <person name="Kuees U."/>
            <person name="Kumar T.K.A."/>
            <person name="Kuo A."/>
            <person name="LaButti K."/>
            <person name="Larrondo L.F."/>
            <person name="Lindquist E."/>
            <person name="Ling A."/>
            <person name="Lombard V."/>
            <person name="Lucas S."/>
            <person name="Lundell T."/>
            <person name="Martin R."/>
            <person name="McLaughlin D.J."/>
            <person name="Morgenstern I."/>
            <person name="Morin E."/>
            <person name="Murat C."/>
            <person name="Nagy L.G."/>
            <person name="Nolan M."/>
            <person name="Ohm R.A."/>
            <person name="Patyshakuliyeva A."/>
            <person name="Rokas A."/>
            <person name="Ruiz-Duenas F.J."/>
            <person name="Sabat G."/>
            <person name="Salamov A."/>
            <person name="Samejima M."/>
            <person name="Schmutz J."/>
            <person name="Slot J.C."/>
            <person name="St John F."/>
            <person name="Stenlid J."/>
            <person name="Sun H."/>
            <person name="Sun S."/>
            <person name="Syed K."/>
            <person name="Tsang A."/>
            <person name="Wiebenga A."/>
            <person name="Young D."/>
            <person name="Pisabarro A."/>
            <person name="Eastwood D.C."/>
            <person name="Martin F."/>
            <person name="Cullen D."/>
            <person name="Grigoriev I.V."/>
            <person name="Hibbett D.S."/>
        </authorList>
    </citation>
    <scope>NUCLEOTIDE SEQUENCE [LARGE SCALE GENOMIC DNA]</scope>
    <source>
        <strain evidence="4">TFB10046</strain>
    </source>
</reference>
<dbReference type="Proteomes" id="UP000006514">
    <property type="component" value="Unassembled WGS sequence"/>
</dbReference>
<organism evidence="3 4">
    <name type="scientific">Auricularia subglabra (strain TFB-10046 / SS5)</name>
    <name type="common">White-rot fungus</name>
    <name type="synonym">Auricularia delicata (strain TFB10046)</name>
    <dbReference type="NCBI Taxonomy" id="717982"/>
    <lineage>
        <taxon>Eukaryota</taxon>
        <taxon>Fungi</taxon>
        <taxon>Dikarya</taxon>
        <taxon>Basidiomycota</taxon>
        <taxon>Agaricomycotina</taxon>
        <taxon>Agaricomycetes</taxon>
        <taxon>Auriculariales</taxon>
        <taxon>Auriculariaceae</taxon>
        <taxon>Auricularia</taxon>
    </lineage>
</organism>
<accession>J0D432</accession>
<dbReference type="AlphaFoldDB" id="J0D432"/>
<feature type="signal peptide" evidence="2">
    <location>
        <begin position="1"/>
        <end position="19"/>
    </location>
</feature>
<evidence type="ECO:0000256" key="1">
    <source>
        <dbReference type="SAM" id="MobiDB-lite"/>
    </source>
</evidence>
<keyword evidence="4" id="KW-1185">Reference proteome</keyword>
<dbReference type="KEGG" id="adl:AURDEDRAFT_177482"/>
<protein>
    <submittedName>
        <fullName evidence="3">Uncharacterized protein</fullName>
    </submittedName>
</protein>
<feature type="region of interest" description="Disordered" evidence="1">
    <location>
        <begin position="47"/>
        <end position="68"/>
    </location>
</feature>
<evidence type="ECO:0000313" key="3">
    <source>
        <dbReference type="EMBL" id="EJD33434.1"/>
    </source>
</evidence>
<feature type="chain" id="PRO_5003732625" evidence="2">
    <location>
        <begin position="20"/>
        <end position="68"/>
    </location>
</feature>
<dbReference type="EMBL" id="JH688233">
    <property type="protein sequence ID" value="EJD33434.1"/>
    <property type="molecule type" value="Genomic_DNA"/>
</dbReference>
<sequence length="68" mass="7487">MGAPLGILWNLALLFGGKAARPADVPPAATRRKAFTEERLYMELLAAEYDDEEPDDGAKEGSEDDYEE</sequence>
<dbReference type="OrthoDB" id="3013045at2759"/>
<keyword evidence="2" id="KW-0732">Signal</keyword>
<proteinExistence type="predicted"/>
<evidence type="ECO:0000313" key="4">
    <source>
        <dbReference type="Proteomes" id="UP000006514"/>
    </source>
</evidence>
<evidence type="ECO:0000256" key="2">
    <source>
        <dbReference type="SAM" id="SignalP"/>
    </source>
</evidence>